<feature type="transmembrane region" description="Helical" evidence="1">
    <location>
        <begin position="150"/>
        <end position="171"/>
    </location>
</feature>
<evidence type="ECO:0000313" key="3">
    <source>
        <dbReference type="Proteomes" id="UP000004508"/>
    </source>
</evidence>
<keyword evidence="1" id="KW-0812">Transmembrane</keyword>
<evidence type="ECO:0000256" key="1">
    <source>
        <dbReference type="SAM" id="Phobius"/>
    </source>
</evidence>
<dbReference type="EMBL" id="ADVG01000001">
    <property type="protein sequence ID" value="EFH88966.1"/>
    <property type="molecule type" value="Genomic_DNA"/>
</dbReference>
<keyword evidence="3" id="KW-1185">Reference proteome</keyword>
<proteinExistence type="predicted"/>
<dbReference type="OrthoDB" id="157862at2"/>
<dbReference type="Gene3D" id="2.120.10.30">
    <property type="entry name" value="TolB, C-terminal domain"/>
    <property type="match status" value="2"/>
</dbReference>
<accession>D6THG1</accession>
<sequence length="524" mass="57518">MKDGRPSVVDGNQVPCPWSKDCERLADVLDGEWISEFELVHDGDVDAQLLQHLRAHLPHCASCRETLKQARRTRELGRGMLREYLARAEQEVPSTVDNILQAVRAESRQQAKGAPILQPPHVLSAKSAEPTVSDLPFPAPSRHRSFNKGLALVAVAAVIILSFGLFSRLAWLRTGMLQTTSNTSSATQTADNGVVLPPAPAPNLSFSSDWSSAVALVAQSGKQQIVVFDPLSGKQRVITSTSCDNAQADAIAHSGKNMLYHCYDGQYTVYRLLTGQAYRLEGGRRSSGGEYNAVWSTDDRYLFAMTPHSLMRVDVAHNKVEHLPYSISATRLLFYYQDNLYFSLVQGGSTQLKRIDLVSGAQQVVTQSTAARAQFWLRPDGQAIYYTSGSAGRVGIYAVGIDGGSSYLFSQDQGLVGFDQDNAPMTIRNIQGQWQLVKIDVVTQQVKARIQNVAPGANAIPFENVLLSPYAHYLLTGGQYASNTQRYWLSDLTTGGAQEVFPWSQQANTSTVSSTWLGWSKMQP</sequence>
<dbReference type="RefSeq" id="WP_007905241.1">
    <property type="nucleotide sequence ID" value="NZ_ADVG01000001.1"/>
</dbReference>
<evidence type="ECO:0008006" key="4">
    <source>
        <dbReference type="Google" id="ProtNLM"/>
    </source>
</evidence>
<dbReference type="InParanoid" id="D6THG1"/>
<keyword evidence="1" id="KW-0472">Membrane</keyword>
<gene>
    <name evidence="2" type="ORF">Krac_10486</name>
</gene>
<protein>
    <recommendedName>
        <fullName evidence="4">Zinc-finger domain-containing protein</fullName>
    </recommendedName>
</protein>
<name>D6THG1_KTERA</name>
<comment type="caution">
    <text evidence="2">The sequence shown here is derived from an EMBL/GenBank/DDBJ whole genome shotgun (WGS) entry which is preliminary data.</text>
</comment>
<dbReference type="SUPFAM" id="SSF82171">
    <property type="entry name" value="DPP6 N-terminal domain-like"/>
    <property type="match status" value="1"/>
</dbReference>
<organism evidence="2 3">
    <name type="scientific">Ktedonobacter racemifer DSM 44963</name>
    <dbReference type="NCBI Taxonomy" id="485913"/>
    <lineage>
        <taxon>Bacteria</taxon>
        <taxon>Bacillati</taxon>
        <taxon>Chloroflexota</taxon>
        <taxon>Ktedonobacteria</taxon>
        <taxon>Ktedonobacterales</taxon>
        <taxon>Ktedonobacteraceae</taxon>
        <taxon>Ktedonobacter</taxon>
    </lineage>
</organism>
<evidence type="ECO:0000313" key="2">
    <source>
        <dbReference type="EMBL" id="EFH88966.1"/>
    </source>
</evidence>
<reference evidence="2 3" key="1">
    <citation type="journal article" date="2011" name="Stand. Genomic Sci.">
        <title>Non-contiguous finished genome sequence and contextual data of the filamentous soil bacterium Ktedonobacter racemifer type strain (SOSP1-21).</title>
        <authorList>
            <person name="Chang Y.J."/>
            <person name="Land M."/>
            <person name="Hauser L."/>
            <person name="Chertkov O."/>
            <person name="Del Rio T.G."/>
            <person name="Nolan M."/>
            <person name="Copeland A."/>
            <person name="Tice H."/>
            <person name="Cheng J.F."/>
            <person name="Lucas S."/>
            <person name="Han C."/>
            <person name="Goodwin L."/>
            <person name="Pitluck S."/>
            <person name="Ivanova N."/>
            <person name="Ovchinikova G."/>
            <person name="Pati A."/>
            <person name="Chen A."/>
            <person name="Palaniappan K."/>
            <person name="Mavromatis K."/>
            <person name="Liolios K."/>
            <person name="Brettin T."/>
            <person name="Fiebig A."/>
            <person name="Rohde M."/>
            <person name="Abt B."/>
            <person name="Goker M."/>
            <person name="Detter J.C."/>
            <person name="Woyke T."/>
            <person name="Bristow J."/>
            <person name="Eisen J.A."/>
            <person name="Markowitz V."/>
            <person name="Hugenholtz P."/>
            <person name="Kyrpides N.C."/>
            <person name="Klenk H.P."/>
            <person name="Lapidus A."/>
        </authorList>
    </citation>
    <scope>NUCLEOTIDE SEQUENCE [LARGE SCALE GENOMIC DNA]</scope>
    <source>
        <strain evidence="3">DSM 44963</strain>
    </source>
</reference>
<dbReference type="InterPro" id="IPR011042">
    <property type="entry name" value="6-blade_b-propeller_TolB-like"/>
</dbReference>
<keyword evidence="1" id="KW-1133">Transmembrane helix</keyword>
<dbReference type="Proteomes" id="UP000004508">
    <property type="component" value="Unassembled WGS sequence"/>
</dbReference>
<dbReference type="AlphaFoldDB" id="D6THG1"/>